<dbReference type="Proteomes" id="UP000520876">
    <property type="component" value="Unassembled WGS sequence"/>
</dbReference>
<protein>
    <recommendedName>
        <fullName evidence="3">Restriction endonuclease</fullName>
    </recommendedName>
</protein>
<evidence type="ECO:0000313" key="1">
    <source>
        <dbReference type="EMBL" id="NYT75063.1"/>
    </source>
</evidence>
<keyword evidence="2" id="KW-1185">Reference proteome</keyword>
<evidence type="ECO:0000313" key="2">
    <source>
        <dbReference type="Proteomes" id="UP000520876"/>
    </source>
</evidence>
<reference evidence="1 2" key="1">
    <citation type="submission" date="2020-07" db="EMBL/GenBank/DDBJ databases">
        <title>Halomonas sp. QX-2 draft genome sequence.</title>
        <authorList>
            <person name="Qiu X."/>
        </authorList>
    </citation>
    <scope>NUCLEOTIDE SEQUENCE [LARGE SCALE GENOMIC DNA]</scope>
    <source>
        <strain evidence="1 2">QX-2</strain>
    </source>
</reference>
<evidence type="ECO:0008006" key="3">
    <source>
        <dbReference type="Google" id="ProtNLM"/>
    </source>
</evidence>
<accession>A0A7Z0NBM5</accession>
<gene>
    <name evidence="1" type="ORF">HZU72_22005</name>
</gene>
<dbReference type="AlphaFoldDB" id="A0A7Z0NBM5"/>
<dbReference type="Gene3D" id="3.40.1350.10">
    <property type="match status" value="1"/>
</dbReference>
<proteinExistence type="predicted"/>
<sequence>MKRIKRNPEKFEVIDLFTALGREHGYKLTVTEDVDDFIDRIGASLKTSQENQNLLHGKRVESLFAYVAGALGNCRLIKQEDSGEAFTTEQNIQAPDYKVVLNDGSQYFIEVKNCHSHNVKWLYPFKKDYIEKVENYAEMHGTQLLFAVYFSRYNKWFLLRKESLFEQKKRYVIDFINAMAQNEMSLLGDRTIATEPDLSIELLADASQEATIDEKGKASFIIGNVKIYSSGREVIDVLEKSIAFYLIRFGTWNESEAEAIYNDGNFSGVRFTSTPDFPPEEQVFSIIGELSAMVSCSYGEQTIYEKSVIALDTNLEPSVFSVEIPDGYKGKYLPLWQFIMQPNPDFKG</sequence>
<comment type="caution">
    <text evidence="1">The sequence shown here is derived from an EMBL/GenBank/DDBJ whole genome shotgun (WGS) entry which is preliminary data.</text>
</comment>
<dbReference type="RefSeq" id="WP_180095916.1">
    <property type="nucleotide sequence ID" value="NZ_JACCGK010000027.1"/>
</dbReference>
<dbReference type="EMBL" id="JACCGK010000027">
    <property type="protein sequence ID" value="NYT75063.1"/>
    <property type="molecule type" value="Genomic_DNA"/>
</dbReference>
<organism evidence="1 2">
    <name type="scientific">Vreelandella sedimenti</name>
    <dbReference type="NCBI Taxonomy" id="2729618"/>
    <lineage>
        <taxon>Bacteria</taxon>
        <taxon>Pseudomonadati</taxon>
        <taxon>Pseudomonadota</taxon>
        <taxon>Gammaproteobacteria</taxon>
        <taxon>Oceanospirillales</taxon>
        <taxon>Halomonadaceae</taxon>
        <taxon>Vreelandella</taxon>
    </lineage>
</organism>
<dbReference type="GO" id="GO:0003676">
    <property type="term" value="F:nucleic acid binding"/>
    <property type="evidence" value="ECO:0007669"/>
    <property type="project" value="InterPro"/>
</dbReference>
<name>A0A7Z0NBM5_9GAMM</name>
<dbReference type="InterPro" id="IPR011856">
    <property type="entry name" value="tRNA_endonuc-like_dom_sf"/>
</dbReference>